<protein>
    <recommendedName>
        <fullName evidence="3">C2H2-type domain-containing protein</fullName>
    </recommendedName>
</protein>
<accession>A0A8C0M6V9</accession>
<dbReference type="Gene3D" id="3.30.160.60">
    <property type="entry name" value="Classic Zinc Finger"/>
    <property type="match status" value="1"/>
</dbReference>
<sequence length="114" mass="12889">LSKKADGRTSTTVFNLQSHILSFHEERRPFTCEQEGCGKTFAMKQSLTRQAVVHNPDKKKMKLKVKRSREKQSLASRLSSYIPPKKKQEQGLPVPKNGETLTVPKTRCVAPVLL</sequence>
<dbReference type="GO" id="GO:0008270">
    <property type="term" value="F:zinc ion binding"/>
    <property type="evidence" value="ECO:0007669"/>
    <property type="project" value="UniProtKB-KW"/>
</dbReference>
<dbReference type="Proteomes" id="UP000694429">
    <property type="component" value="Chromosome 12"/>
</dbReference>
<dbReference type="PROSITE" id="PS50157">
    <property type="entry name" value="ZINC_FINGER_C2H2_2"/>
    <property type="match status" value="1"/>
</dbReference>
<feature type="domain" description="C2H2-type" evidence="3">
    <location>
        <begin position="30"/>
        <end position="59"/>
    </location>
</feature>
<dbReference type="AlphaFoldDB" id="A0A8C0M6V9"/>
<dbReference type="InterPro" id="IPR036236">
    <property type="entry name" value="Znf_C2H2_sf"/>
</dbReference>
<evidence type="ECO:0000313" key="5">
    <source>
        <dbReference type="Proteomes" id="UP000694429"/>
    </source>
</evidence>
<reference evidence="4" key="2">
    <citation type="submission" date="2025-08" db="UniProtKB">
        <authorList>
            <consortium name="Ensembl"/>
        </authorList>
    </citation>
    <scope>IDENTIFICATION</scope>
</reference>
<evidence type="ECO:0000256" key="2">
    <source>
        <dbReference type="SAM" id="MobiDB-lite"/>
    </source>
</evidence>
<evidence type="ECO:0000313" key="4">
    <source>
        <dbReference type="Ensembl" id="ENSCAFP00030007212.1"/>
    </source>
</evidence>
<dbReference type="InterPro" id="IPR013087">
    <property type="entry name" value="Znf_C2H2_type"/>
</dbReference>
<evidence type="ECO:0000256" key="1">
    <source>
        <dbReference type="PROSITE-ProRule" id="PRU00042"/>
    </source>
</evidence>
<proteinExistence type="predicted"/>
<evidence type="ECO:0000259" key="3">
    <source>
        <dbReference type="PROSITE" id="PS50157"/>
    </source>
</evidence>
<feature type="region of interest" description="Disordered" evidence="2">
    <location>
        <begin position="59"/>
        <end position="101"/>
    </location>
</feature>
<keyword evidence="1" id="KW-0863">Zinc-finger</keyword>
<reference evidence="4" key="1">
    <citation type="submission" date="2019-03" db="EMBL/GenBank/DDBJ databases">
        <authorList>
            <person name="Warren W.C."/>
            <person name="Johnson G.S."/>
        </authorList>
    </citation>
    <scope>NUCLEOTIDE SEQUENCE [LARGE SCALE GENOMIC DNA]</scope>
    <source>
        <strain evidence="4">Basenji</strain>
    </source>
</reference>
<name>A0A8C0M6V9_CANLF</name>
<feature type="compositionally biased region" description="Basic residues" evidence="2">
    <location>
        <begin position="59"/>
        <end position="69"/>
    </location>
</feature>
<keyword evidence="1" id="KW-0479">Metal-binding</keyword>
<keyword evidence="1" id="KW-0862">Zinc</keyword>
<dbReference type="Ensembl" id="ENSCAFT00030008215.1">
    <property type="protein sequence ID" value="ENSCAFP00030007212.1"/>
    <property type="gene ID" value="ENSCAFG00030004464.1"/>
</dbReference>
<dbReference type="FunFam" id="3.30.160.60:FF:001998">
    <property type="entry name" value="Transcription factor IIIA"/>
    <property type="match status" value="1"/>
</dbReference>
<organism evidence="4 5">
    <name type="scientific">Canis lupus familiaris</name>
    <name type="common">Dog</name>
    <name type="synonym">Canis familiaris</name>
    <dbReference type="NCBI Taxonomy" id="9615"/>
    <lineage>
        <taxon>Eukaryota</taxon>
        <taxon>Metazoa</taxon>
        <taxon>Chordata</taxon>
        <taxon>Craniata</taxon>
        <taxon>Vertebrata</taxon>
        <taxon>Euteleostomi</taxon>
        <taxon>Mammalia</taxon>
        <taxon>Eutheria</taxon>
        <taxon>Laurasiatheria</taxon>
        <taxon>Carnivora</taxon>
        <taxon>Caniformia</taxon>
        <taxon>Canidae</taxon>
        <taxon>Canis</taxon>
    </lineage>
</organism>
<dbReference type="SUPFAM" id="SSF57667">
    <property type="entry name" value="beta-beta-alpha zinc fingers"/>
    <property type="match status" value="1"/>
</dbReference>